<protein>
    <submittedName>
        <fullName evidence="2">Uncharacterized protein</fullName>
    </submittedName>
</protein>
<keyword evidence="3" id="KW-1185">Reference proteome</keyword>
<feature type="compositionally biased region" description="Basic and acidic residues" evidence="1">
    <location>
        <begin position="104"/>
        <end position="113"/>
    </location>
</feature>
<accession>A0A1X7S8I6</accession>
<evidence type="ECO:0000313" key="2">
    <source>
        <dbReference type="EMBL" id="SMQ55992.1"/>
    </source>
</evidence>
<name>A0A1X7S8I6_ZYMT9</name>
<proteinExistence type="predicted"/>
<evidence type="ECO:0000256" key="1">
    <source>
        <dbReference type="SAM" id="MobiDB-lite"/>
    </source>
</evidence>
<evidence type="ECO:0000313" key="3">
    <source>
        <dbReference type="Proteomes" id="UP000215127"/>
    </source>
</evidence>
<gene>
    <name evidence="2" type="ORF">ZT3D7_G11147</name>
</gene>
<sequence>MSTVNIVKFYFHARHIPGSEARMRQLIALAYQTARDKQLYPKAVFIRSEVHSTTTINGRRQKDPMGDHVTFSYKTQDNLGQDTHVACHGYVHDPETLQFKKATHAAEKPDSTKKGNKKPVWPDDEDLWEAPDVGYGHLP</sequence>
<organism evidence="2 3">
    <name type="scientific">Zymoseptoria tritici (strain ST99CH_3D7)</name>
    <dbReference type="NCBI Taxonomy" id="1276538"/>
    <lineage>
        <taxon>Eukaryota</taxon>
        <taxon>Fungi</taxon>
        <taxon>Dikarya</taxon>
        <taxon>Ascomycota</taxon>
        <taxon>Pezizomycotina</taxon>
        <taxon>Dothideomycetes</taxon>
        <taxon>Dothideomycetidae</taxon>
        <taxon>Mycosphaerellales</taxon>
        <taxon>Mycosphaerellaceae</taxon>
        <taxon>Zymoseptoria</taxon>
    </lineage>
</organism>
<feature type="region of interest" description="Disordered" evidence="1">
    <location>
        <begin position="98"/>
        <end position="139"/>
    </location>
</feature>
<dbReference type="Proteomes" id="UP000215127">
    <property type="component" value="Chromosome 13"/>
</dbReference>
<dbReference type="EMBL" id="LT853704">
    <property type="protein sequence ID" value="SMQ55992.1"/>
    <property type="molecule type" value="Genomic_DNA"/>
</dbReference>
<reference evidence="2 3" key="1">
    <citation type="submission" date="2016-06" db="EMBL/GenBank/DDBJ databases">
        <authorList>
            <person name="Kjaerup R.B."/>
            <person name="Dalgaard T.S."/>
            <person name="Juul-Madsen H.R."/>
        </authorList>
    </citation>
    <scope>NUCLEOTIDE SEQUENCE [LARGE SCALE GENOMIC DNA]</scope>
</reference>
<dbReference type="AlphaFoldDB" id="A0A1X7S8I6"/>